<keyword evidence="1" id="KW-1133">Transmembrane helix</keyword>
<keyword evidence="1" id="KW-0472">Membrane</keyword>
<dbReference type="OrthoDB" id="5409090at2759"/>
<dbReference type="EMBL" id="CAJPDR010000121">
    <property type="protein sequence ID" value="CAF9919334.1"/>
    <property type="molecule type" value="Genomic_DNA"/>
</dbReference>
<evidence type="ECO:0000313" key="3">
    <source>
        <dbReference type="Proteomes" id="UP000664203"/>
    </source>
</evidence>
<dbReference type="AlphaFoldDB" id="A0A8H3F973"/>
<protein>
    <submittedName>
        <fullName evidence="2">Uncharacterized protein</fullName>
    </submittedName>
</protein>
<gene>
    <name evidence="2" type="ORF">ALECFALPRED_001127</name>
</gene>
<feature type="transmembrane region" description="Helical" evidence="1">
    <location>
        <begin position="206"/>
        <end position="224"/>
    </location>
</feature>
<accession>A0A8H3F973</accession>
<organism evidence="2 3">
    <name type="scientific">Alectoria fallacina</name>
    <dbReference type="NCBI Taxonomy" id="1903189"/>
    <lineage>
        <taxon>Eukaryota</taxon>
        <taxon>Fungi</taxon>
        <taxon>Dikarya</taxon>
        <taxon>Ascomycota</taxon>
        <taxon>Pezizomycotina</taxon>
        <taxon>Lecanoromycetes</taxon>
        <taxon>OSLEUM clade</taxon>
        <taxon>Lecanoromycetidae</taxon>
        <taxon>Lecanorales</taxon>
        <taxon>Lecanorineae</taxon>
        <taxon>Parmeliaceae</taxon>
        <taxon>Alectoria</taxon>
    </lineage>
</organism>
<evidence type="ECO:0000256" key="1">
    <source>
        <dbReference type="SAM" id="Phobius"/>
    </source>
</evidence>
<keyword evidence="1" id="KW-0812">Transmembrane</keyword>
<sequence length="225" mass="22983">MTCEQLLEESSATDTSAAYSITSVYLSNGLCVTTSGSAIQVSPAYSEILTSANGQVTLDANGQQSFIDYLGFSTCSGGGENVVATALVQVTNTTTTTTSTFSNVPLAAVVASLTIAPQSVPAAAPGATTTAPSTTIFPSVGVPEIVIGNKTVTPTANPIGLSIFNGTFTGHPVTATVSGVAYFTGTNFPITPEIFQGRGTLNRVDAWLAVWITGFLGMGALVYYL</sequence>
<reference evidence="2" key="1">
    <citation type="submission" date="2021-03" db="EMBL/GenBank/DDBJ databases">
        <authorList>
            <person name="Tagirdzhanova G."/>
        </authorList>
    </citation>
    <scope>NUCLEOTIDE SEQUENCE</scope>
</reference>
<evidence type="ECO:0000313" key="2">
    <source>
        <dbReference type="EMBL" id="CAF9919334.1"/>
    </source>
</evidence>
<dbReference type="Proteomes" id="UP000664203">
    <property type="component" value="Unassembled WGS sequence"/>
</dbReference>
<proteinExistence type="predicted"/>
<keyword evidence="3" id="KW-1185">Reference proteome</keyword>
<name>A0A8H3F973_9LECA</name>
<comment type="caution">
    <text evidence="2">The sequence shown here is derived from an EMBL/GenBank/DDBJ whole genome shotgun (WGS) entry which is preliminary data.</text>
</comment>